<evidence type="ECO:0000313" key="3">
    <source>
        <dbReference type="Proteomes" id="UP000050668"/>
    </source>
</evidence>
<evidence type="ECO:0000313" key="2">
    <source>
        <dbReference type="EMBL" id="KOS71632.1"/>
    </source>
</evidence>
<dbReference type="RefSeq" id="WP_053582095.1">
    <property type="nucleotide sequence ID" value="NZ_LGRV01000001.1"/>
</dbReference>
<reference evidence="3" key="1">
    <citation type="submission" date="2015-07" db="EMBL/GenBank/DDBJ databases">
        <title>Fjat-14205 dsm 2895.</title>
        <authorList>
            <person name="Liu B."/>
            <person name="Wang J."/>
            <person name="Zhu Y."/>
            <person name="Liu G."/>
            <person name="Chen Q."/>
            <person name="Chen Z."/>
            <person name="Lan J."/>
            <person name="Che J."/>
            <person name="Ge C."/>
            <person name="Shi H."/>
            <person name="Pan Z."/>
            <person name="Liu X."/>
        </authorList>
    </citation>
    <scope>NUCLEOTIDE SEQUENCE [LARGE SCALE GENOMIC DNA]</scope>
    <source>
        <strain evidence="3">DSM 25560</strain>
    </source>
</reference>
<accession>A0ABR5K5C9</accession>
<dbReference type="PROSITE" id="PS51725">
    <property type="entry name" value="ABM"/>
    <property type="match status" value="1"/>
</dbReference>
<dbReference type="SUPFAM" id="SSF54909">
    <property type="entry name" value="Dimeric alpha+beta barrel"/>
    <property type="match status" value="1"/>
</dbReference>
<dbReference type="Gene3D" id="3.30.70.100">
    <property type="match status" value="1"/>
</dbReference>
<dbReference type="InterPro" id="IPR050404">
    <property type="entry name" value="Heme-degrading_MO"/>
</dbReference>
<sequence length="174" mass="20078">MYIYLTSGTAEFMEQVKNKYPNEHMILIHGDGNSVLIHETESKSIFATPRKFEVLDSVNDLEDRGFFVFNNIPVTDEGRPVFEHRFLNRKGTIENEPGFIAFRLMRPLNSDTYIVLTQWNGQHSFEVWKSSNAFKTAHSERKESTDAGVRQQNIFSAASYISTFTVAKKEDEEE</sequence>
<protein>
    <submittedName>
        <fullName evidence="2">Signal transduction protein TRAP</fullName>
    </submittedName>
</protein>
<dbReference type="InterPro" id="IPR007138">
    <property type="entry name" value="ABM_dom"/>
</dbReference>
<gene>
    <name evidence="2" type="ORF">AEA09_01175</name>
</gene>
<dbReference type="EMBL" id="LGRV01000001">
    <property type="protein sequence ID" value="KOS71632.1"/>
    <property type="molecule type" value="Genomic_DNA"/>
</dbReference>
<dbReference type="PANTHER" id="PTHR34474:SF2">
    <property type="entry name" value="SIGNAL TRANSDUCTION PROTEIN TRAP"/>
    <property type="match status" value="1"/>
</dbReference>
<name>A0ABR5K5C9_9BACI</name>
<feature type="domain" description="ABM" evidence="1">
    <location>
        <begin position="66"/>
        <end position="155"/>
    </location>
</feature>
<dbReference type="InterPro" id="IPR011008">
    <property type="entry name" value="Dimeric_a/b-barrel"/>
</dbReference>
<comment type="caution">
    <text evidence="2">The sequence shown here is derived from an EMBL/GenBank/DDBJ whole genome shotgun (WGS) entry which is preliminary data.</text>
</comment>
<evidence type="ECO:0000259" key="1">
    <source>
        <dbReference type="PROSITE" id="PS51725"/>
    </source>
</evidence>
<proteinExistence type="predicted"/>
<keyword evidence="3" id="KW-1185">Reference proteome</keyword>
<organism evidence="2 3">
    <name type="scientific">Lysinibacillus contaminans</name>
    <dbReference type="NCBI Taxonomy" id="1293441"/>
    <lineage>
        <taxon>Bacteria</taxon>
        <taxon>Bacillati</taxon>
        <taxon>Bacillota</taxon>
        <taxon>Bacilli</taxon>
        <taxon>Bacillales</taxon>
        <taxon>Bacillaceae</taxon>
        <taxon>Lysinibacillus</taxon>
    </lineage>
</organism>
<dbReference type="Pfam" id="PF03992">
    <property type="entry name" value="ABM"/>
    <property type="match status" value="1"/>
</dbReference>
<dbReference type="PANTHER" id="PTHR34474">
    <property type="entry name" value="SIGNAL TRANSDUCTION PROTEIN TRAP"/>
    <property type="match status" value="1"/>
</dbReference>
<dbReference type="Proteomes" id="UP000050668">
    <property type="component" value="Unassembled WGS sequence"/>
</dbReference>